<keyword evidence="2" id="KW-0472">Membrane</keyword>
<feature type="transmembrane region" description="Helical" evidence="2">
    <location>
        <begin position="15"/>
        <end position="37"/>
    </location>
</feature>
<dbReference type="Proteomes" id="UP000467385">
    <property type="component" value="Chromosome"/>
</dbReference>
<proteinExistence type="predicted"/>
<name>A0A1X1TF15_9MYCO</name>
<keyword evidence="4" id="KW-1185">Reference proteome</keyword>
<dbReference type="AlphaFoldDB" id="A0A1X1TF15"/>
<feature type="compositionally biased region" description="Pro residues" evidence="1">
    <location>
        <begin position="131"/>
        <end position="153"/>
    </location>
</feature>
<keyword evidence="2" id="KW-1133">Transmembrane helix</keyword>
<evidence type="ECO:0000313" key="3">
    <source>
        <dbReference type="EMBL" id="BBZ40610.1"/>
    </source>
</evidence>
<evidence type="ECO:0000256" key="1">
    <source>
        <dbReference type="SAM" id="MobiDB-lite"/>
    </source>
</evidence>
<accession>A0A1X1TF15</accession>
<feature type="region of interest" description="Disordered" evidence="1">
    <location>
        <begin position="118"/>
        <end position="159"/>
    </location>
</feature>
<evidence type="ECO:0000256" key="2">
    <source>
        <dbReference type="SAM" id="Phobius"/>
    </source>
</evidence>
<reference evidence="3 4" key="1">
    <citation type="journal article" date="2019" name="Emerg. Microbes Infect.">
        <title>Comprehensive subspecies identification of 175 nontuberculous mycobacteria species based on 7547 genomic profiles.</title>
        <authorList>
            <person name="Matsumoto Y."/>
            <person name="Kinjo T."/>
            <person name="Motooka D."/>
            <person name="Nabeya D."/>
            <person name="Jung N."/>
            <person name="Uechi K."/>
            <person name="Horii T."/>
            <person name="Iida T."/>
            <person name="Fujita J."/>
            <person name="Nakamura S."/>
        </authorList>
    </citation>
    <scope>NUCLEOTIDE SEQUENCE [LARGE SCALE GENOMIC DNA]</scope>
    <source>
        <strain evidence="3 4">JCM 14738</strain>
    </source>
</reference>
<keyword evidence="2" id="KW-0812">Transmembrane</keyword>
<gene>
    <name evidence="3" type="ORF">MCNS_36730</name>
</gene>
<evidence type="ECO:0000313" key="4">
    <source>
        <dbReference type="Proteomes" id="UP000467385"/>
    </source>
</evidence>
<organism evidence="3 4">
    <name type="scientific">Mycobacterium conspicuum</name>
    <dbReference type="NCBI Taxonomy" id="44010"/>
    <lineage>
        <taxon>Bacteria</taxon>
        <taxon>Bacillati</taxon>
        <taxon>Actinomycetota</taxon>
        <taxon>Actinomycetes</taxon>
        <taxon>Mycobacteriales</taxon>
        <taxon>Mycobacteriaceae</taxon>
        <taxon>Mycobacterium</taxon>
    </lineage>
</organism>
<sequence length="269" mass="28793">MPTSGDEEGGGNITLVQVIVTAIVALIVGLISFLGGVKTNQISTKNNQDTINAQKAENLKQFRREPPQYDRYAAVLKQAAALRNLGGFSLAAISDPNDPNYLNYTQVVRPGPILSQEAFGNPSVSVGAPQSTPPPAAPSTPAPTPTPSPPGPGPTTLENVRGRWQDAYGALAQAVSEAEIAASDRAIDCARALRDKYRYDYRQSVLSQIADVRARLHNKYDMTDDMLADALVAVPGNPSPPPNQAELMKKSVNDLTTEYRDAVRNDLGL</sequence>
<dbReference type="STRING" id="44010.AWC00_10735"/>
<protein>
    <submittedName>
        <fullName evidence="3">Uncharacterized protein</fullName>
    </submittedName>
</protein>
<dbReference type="EMBL" id="AP022613">
    <property type="protein sequence ID" value="BBZ40610.1"/>
    <property type="molecule type" value="Genomic_DNA"/>
</dbReference>